<keyword evidence="2" id="KW-1185">Reference proteome</keyword>
<evidence type="ECO:0000313" key="1">
    <source>
        <dbReference type="EMBL" id="KAJ1674990.1"/>
    </source>
</evidence>
<sequence>MERQSRNQAFPSVHAFNTFFFTTLVNGGYSRVRRWTRKVRLFEKDIVIVPVHLGVHWCCVSIWPKKNLIYYYDSLGGDGRRTLDLLLDYLELESQDKLNKPLDKSIWDAQCPKDIPLQKNGYDCGVFACAFAEHLTRESNFNFSQRDMKYLRKKMMIEIINQELIT</sequence>
<comment type="caution">
    <text evidence="1">The sequence shown here is derived from an EMBL/GenBank/DDBJ whole genome shotgun (WGS) entry which is preliminary data.</text>
</comment>
<gene>
    <name evidence="1" type="primary">SENP1</name>
    <name evidence="1" type="ORF">EV182_002157</name>
</gene>
<keyword evidence="1" id="KW-0378">Hydrolase</keyword>
<dbReference type="Proteomes" id="UP001145114">
    <property type="component" value="Unassembled WGS sequence"/>
</dbReference>
<name>A0ACC1HEG3_9FUNG</name>
<dbReference type="EMBL" id="JAMZIH010005554">
    <property type="protein sequence ID" value="KAJ1674990.1"/>
    <property type="molecule type" value="Genomic_DNA"/>
</dbReference>
<reference evidence="1" key="1">
    <citation type="submission" date="2022-06" db="EMBL/GenBank/DDBJ databases">
        <title>Phylogenomic reconstructions and comparative analyses of Kickxellomycotina fungi.</title>
        <authorList>
            <person name="Reynolds N.K."/>
            <person name="Stajich J.E."/>
            <person name="Barry K."/>
            <person name="Grigoriev I.V."/>
            <person name="Crous P."/>
            <person name="Smith M.E."/>
        </authorList>
    </citation>
    <scope>NUCLEOTIDE SEQUENCE</scope>
    <source>
        <strain evidence="1">RSA 2271</strain>
    </source>
</reference>
<protein>
    <submittedName>
        <fullName evidence="1">SUMO1 sentrin specific peptidase 1</fullName>
        <ecNumber evidence="1">3.4.22.68</ecNumber>
    </submittedName>
</protein>
<accession>A0ACC1HEG3</accession>
<evidence type="ECO:0000313" key="2">
    <source>
        <dbReference type="Proteomes" id="UP001145114"/>
    </source>
</evidence>
<organism evidence="1 2">
    <name type="scientific">Spiromyces aspiralis</name>
    <dbReference type="NCBI Taxonomy" id="68401"/>
    <lineage>
        <taxon>Eukaryota</taxon>
        <taxon>Fungi</taxon>
        <taxon>Fungi incertae sedis</taxon>
        <taxon>Zoopagomycota</taxon>
        <taxon>Kickxellomycotina</taxon>
        <taxon>Kickxellomycetes</taxon>
        <taxon>Kickxellales</taxon>
        <taxon>Kickxellaceae</taxon>
        <taxon>Spiromyces</taxon>
    </lineage>
</organism>
<proteinExistence type="predicted"/>
<dbReference type="EC" id="3.4.22.68" evidence="1"/>